<dbReference type="EMBL" id="CP035088">
    <property type="protein sequence ID" value="QBZ89669.1"/>
    <property type="molecule type" value="Genomic_DNA"/>
</dbReference>
<dbReference type="Pfam" id="PF16220">
    <property type="entry name" value="DUF4880"/>
    <property type="match status" value="1"/>
</dbReference>
<dbReference type="PANTHER" id="PTHR30273">
    <property type="entry name" value="PERIPLASMIC SIGNAL SENSOR AND SIGMA FACTOR ACTIVATOR FECR-RELATED"/>
    <property type="match status" value="1"/>
</dbReference>
<dbReference type="OrthoDB" id="9771237at2"/>
<dbReference type="Pfam" id="PF04773">
    <property type="entry name" value="FecR"/>
    <property type="match status" value="1"/>
</dbReference>
<evidence type="ECO:0000259" key="2">
    <source>
        <dbReference type="Pfam" id="PF04773"/>
    </source>
</evidence>
<keyword evidence="1" id="KW-1133">Transmembrane helix</keyword>
<feature type="domain" description="FecR N-terminal" evidence="3">
    <location>
        <begin position="16"/>
        <end position="55"/>
    </location>
</feature>
<feature type="domain" description="FecR protein" evidence="2">
    <location>
        <begin position="126"/>
        <end position="209"/>
    </location>
</feature>
<dbReference type="RefSeq" id="WP_135845208.1">
    <property type="nucleotide sequence ID" value="NZ_CP035088.1"/>
</dbReference>
<dbReference type="PIRSF" id="PIRSF018266">
    <property type="entry name" value="FecR"/>
    <property type="match status" value="1"/>
</dbReference>
<organism evidence="4 5">
    <name type="scientific">Pseudomonas viciae</name>
    <dbReference type="NCBI Taxonomy" id="2505979"/>
    <lineage>
        <taxon>Bacteria</taxon>
        <taxon>Pseudomonadati</taxon>
        <taxon>Pseudomonadota</taxon>
        <taxon>Gammaproteobacteria</taxon>
        <taxon>Pseudomonadales</taxon>
        <taxon>Pseudomonadaceae</taxon>
        <taxon>Pseudomonas</taxon>
    </lineage>
</organism>
<dbReference type="InterPro" id="IPR012373">
    <property type="entry name" value="Ferrdict_sens_TM"/>
</dbReference>
<accession>A0A4P7PGA6</accession>
<keyword evidence="1" id="KW-0472">Membrane</keyword>
<dbReference type="PANTHER" id="PTHR30273:SF2">
    <property type="entry name" value="PROTEIN FECR"/>
    <property type="match status" value="1"/>
</dbReference>
<evidence type="ECO:0000313" key="5">
    <source>
        <dbReference type="Proteomes" id="UP000296468"/>
    </source>
</evidence>
<name>A0A4P7PGA6_9PSED</name>
<dbReference type="KEGG" id="pvk:EPZ47_13385"/>
<proteinExistence type="predicted"/>
<dbReference type="InterPro" id="IPR032623">
    <property type="entry name" value="FecR_N"/>
</dbReference>
<dbReference type="AlphaFoldDB" id="A0A4P7PGA6"/>
<evidence type="ECO:0000313" key="4">
    <source>
        <dbReference type="EMBL" id="QBZ89669.1"/>
    </source>
</evidence>
<evidence type="ECO:0000256" key="1">
    <source>
        <dbReference type="SAM" id="Phobius"/>
    </source>
</evidence>
<dbReference type="Proteomes" id="UP000296468">
    <property type="component" value="Chromosome"/>
</dbReference>
<reference evidence="4 5" key="1">
    <citation type="journal article" date="2019" name="Front. Microbiol.">
        <title>In silico and Genetic Analyses of Cyclic Lipopeptide Synthetic Gene Clusters in Pseudomonas sp. 11K1.</title>
        <authorList>
            <person name="Zhao H."/>
            <person name="Liu Y.P."/>
            <person name="Zhang L.Q."/>
        </authorList>
    </citation>
    <scope>NUCLEOTIDE SEQUENCE [LARGE SCALE GENOMIC DNA]</scope>
    <source>
        <strain evidence="4 5">11K1</strain>
    </source>
</reference>
<protein>
    <submittedName>
        <fullName evidence="4">FecR family protein</fullName>
    </submittedName>
</protein>
<evidence type="ECO:0000259" key="3">
    <source>
        <dbReference type="Pfam" id="PF16220"/>
    </source>
</evidence>
<feature type="transmembrane region" description="Helical" evidence="1">
    <location>
        <begin position="89"/>
        <end position="110"/>
    </location>
</feature>
<gene>
    <name evidence="4" type="ORF">EPZ47_13385</name>
</gene>
<dbReference type="Gene3D" id="2.60.120.1440">
    <property type="match status" value="1"/>
</dbReference>
<dbReference type="GO" id="GO:0016989">
    <property type="term" value="F:sigma factor antagonist activity"/>
    <property type="evidence" value="ECO:0007669"/>
    <property type="project" value="TreeGrafter"/>
</dbReference>
<keyword evidence="1" id="KW-0812">Transmembrane</keyword>
<sequence>MTERTLSEAEYDAITDAAAHWCMRLHAADCTPAERLAFKQWHDADPLHAFEYEAMLEIWTVADHLPRVESTAAPAPASRPRSRSRWSRLAVAAAVLALGLPLAAFTGWNLGWLANSYQRFEAGASVHHITLDDGSQVELNLGSELVYANYKHERRVTLKKGEAFFDVSHDAQHPFVVRAGQGQVRVTGTRFNVWMYQDQVRVTLVEGSVWVTSNQALANNGSRLSPGMQASYKAGDYQPQVREIGPNDSSLAWRNGKLVLDDLALSDALPLINRYLDHPVMLADNSTGALRVGGIYNLNEVQNLVPSLPKVLPVYLTRNKDGNPVLNSIGQRPANN</sequence>
<dbReference type="InterPro" id="IPR006860">
    <property type="entry name" value="FecR"/>
</dbReference>